<name>A0A0J9TIZ1_PLAVI</name>
<organism evidence="1 2">
    <name type="scientific">Plasmodium vivax Mauritania I</name>
    <dbReference type="NCBI Taxonomy" id="1035515"/>
    <lineage>
        <taxon>Eukaryota</taxon>
        <taxon>Sar</taxon>
        <taxon>Alveolata</taxon>
        <taxon>Apicomplexa</taxon>
        <taxon>Aconoidasida</taxon>
        <taxon>Haemosporida</taxon>
        <taxon>Plasmodiidae</taxon>
        <taxon>Plasmodium</taxon>
        <taxon>Plasmodium (Plasmodium)</taxon>
    </lineage>
</organism>
<evidence type="ECO:0000313" key="1">
    <source>
        <dbReference type="EMBL" id="KMZ95046.1"/>
    </source>
</evidence>
<protein>
    <submittedName>
        <fullName evidence="1">Uncharacterized protein</fullName>
    </submittedName>
</protein>
<dbReference type="Proteomes" id="UP000053776">
    <property type="component" value="Unassembled WGS sequence"/>
</dbReference>
<sequence>MRIFNNLSLVPSFYASISIYNSNIISMFNNCALKNLNIGKNELLKKNTLHELLEYCDEIKNKIDS</sequence>
<dbReference type="AlphaFoldDB" id="A0A0J9TIZ1"/>
<dbReference type="EMBL" id="KQ235004">
    <property type="protein sequence ID" value="KMZ95046.1"/>
    <property type="molecule type" value="Genomic_DNA"/>
</dbReference>
<reference evidence="1 2" key="1">
    <citation type="submission" date="2011-08" db="EMBL/GenBank/DDBJ databases">
        <title>The Genome Sequence of Plasmodium vivax Mauritania I.</title>
        <authorList>
            <consortium name="The Broad Institute Genome Sequencing Platform"/>
            <consortium name="The Broad Institute Genome Sequencing Center for Infectious Disease"/>
            <person name="Neafsey D."/>
            <person name="Carlton J."/>
            <person name="Barnwell J."/>
            <person name="Collins W."/>
            <person name="Escalante A."/>
            <person name="Mullikin J."/>
            <person name="Saul A."/>
            <person name="Guigo R."/>
            <person name="Camara F."/>
            <person name="Young S.K."/>
            <person name="Zeng Q."/>
            <person name="Gargeya S."/>
            <person name="Fitzgerald M."/>
            <person name="Haas B."/>
            <person name="Abouelleil A."/>
            <person name="Alvarado L."/>
            <person name="Arachchi H.M."/>
            <person name="Berlin A."/>
            <person name="Brown A."/>
            <person name="Chapman S.B."/>
            <person name="Chen Z."/>
            <person name="Dunbar C."/>
            <person name="Freedman E."/>
            <person name="Gearin G."/>
            <person name="Gellesch M."/>
            <person name="Goldberg J."/>
            <person name="Griggs A."/>
            <person name="Gujja S."/>
            <person name="Heiman D."/>
            <person name="Howarth C."/>
            <person name="Larson L."/>
            <person name="Lui A."/>
            <person name="MacDonald P.J.P."/>
            <person name="Montmayeur A."/>
            <person name="Murphy C."/>
            <person name="Neiman D."/>
            <person name="Pearson M."/>
            <person name="Priest M."/>
            <person name="Roberts A."/>
            <person name="Saif S."/>
            <person name="Shea T."/>
            <person name="Shenoy N."/>
            <person name="Sisk P."/>
            <person name="Stolte C."/>
            <person name="Sykes S."/>
            <person name="Wortman J."/>
            <person name="Nusbaum C."/>
            <person name="Birren B."/>
        </authorList>
    </citation>
    <scope>NUCLEOTIDE SEQUENCE [LARGE SCALE GENOMIC DNA]</scope>
    <source>
        <strain evidence="1 2">Mauritania I</strain>
    </source>
</reference>
<evidence type="ECO:0000313" key="2">
    <source>
        <dbReference type="Proteomes" id="UP000053776"/>
    </source>
</evidence>
<gene>
    <name evidence="1" type="ORF">PVMG_06028</name>
</gene>
<accession>A0A0J9TIZ1</accession>
<proteinExistence type="predicted"/>